<evidence type="ECO:0000259" key="5">
    <source>
        <dbReference type="PROSITE" id="PS51464"/>
    </source>
</evidence>
<dbReference type="SUPFAM" id="SSF46689">
    <property type="entry name" value="Homeodomain-like"/>
    <property type="match status" value="1"/>
</dbReference>
<dbReference type="STRING" id="1109412.BN1221_05020c"/>
<dbReference type="GO" id="GO:0003700">
    <property type="term" value="F:DNA-binding transcription factor activity"/>
    <property type="evidence" value="ECO:0007669"/>
    <property type="project" value="InterPro"/>
</dbReference>
<name>A0A0G4K2X7_9GAMM</name>
<dbReference type="InterPro" id="IPR035472">
    <property type="entry name" value="RpiR-like_SIS"/>
</dbReference>
<dbReference type="InterPro" id="IPR046348">
    <property type="entry name" value="SIS_dom_sf"/>
</dbReference>
<reference evidence="7" key="1">
    <citation type="submission" date="2015-01" db="EMBL/GenBank/DDBJ databases">
        <authorList>
            <person name="Paterson Steve"/>
        </authorList>
    </citation>
    <scope>NUCLEOTIDE SEQUENCE [LARGE SCALE GENOMIC DNA]</scope>
    <source>
        <strain evidence="7">OBR1</strain>
    </source>
</reference>
<keyword evidence="7" id="KW-1185">Reference proteome</keyword>
<accession>A0A0G4K2X7</accession>
<protein>
    <submittedName>
        <fullName evidence="6">Transcriptional regulator</fullName>
    </submittedName>
</protein>
<dbReference type="Pfam" id="PF01418">
    <property type="entry name" value="HTH_6"/>
    <property type="match status" value="1"/>
</dbReference>
<dbReference type="GO" id="GO:0003677">
    <property type="term" value="F:DNA binding"/>
    <property type="evidence" value="ECO:0007669"/>
    <property type="project" value="UniProtKB-KW"/>
</dbReference>
<dbReference type="PANTHER" id="PTHR30514:SF18">
    <property type="entry name" value="RPIR-FAMILY TRANSCRIPTIONAL REGULATOR"/>
    <property type="match status" value="1"/>
</dbReference>
<dbReference type="GO" id="GO:1901135">
    <property type="term" value="P:carbohydrate derivative metabolic process"/>
    <property type="evidence" value="ECO:0007669"/>
    <property type="project" value="InterPro"/>
</dbReference>
<dbReference type="InterPro" id="IPR009057">
    <property type="entry name" value="Homeodomain-like_sf"/>
</dbReference>
<dbReference type="InterPro" id="IPR000281">
    <property type="entry name" value="HTH_RpiR"/>
</dbReference>
<dbReference type="CDD" id="cd05013">
    <property type="entry name" value="SIS_RpiR"/>
    <property type="match status" value="1"/>
</dbReference>
<gene>
    <name evidence="6" type="ORF">BN1221_05020c</name>
</gene>
<proteinExistence type="predicted"/>
<feature type="domain" description="SIS" evidence="5">
    <location>
        <begin position="123"/>
        <end position="272"/>
    </location>
</feature>
<evidence type="ECO:0000256" key="3">
    <source>
        <dbReference type="ARBA" id="ARBA00023163"/>
    </source>
</evidence>
<dbReference type="SUPFAM" id="SSF53697">
    <property type="entry name" value="SIS domain"/>
    <property type="match status" value="1"/>
</dbReference>
<dbReference type="PANTHER" id="PTHR30514">
    <property type="entry name" value="GLUCOKINASE"/>
    <property type="match status" value="1"/>
</dbReference>
<dbReference type="InterPro" id="IPR001347">
    <property type="entry name" value="SIS_dom"/>
</dbReference>
<evidence type="ECO:0000256" key="1">
    <source>
        <dbReference type="ARBA" id="ARBA00023015"/>
    </source>
</evidence>
<dbReference type="AlphaFoldDB" id="A0A0G4K2X7"/>
<dbReference type="PROSITE" id="PS51071">
    <property type="entry name" value="HTH_RPIR"/>
    <property type="match status" value="1"/>
</dbReference>
<keyword evidence="3" id="KW-0804">Transcription</keyword>
<sequence length="296" mass="33337">MNFSALVGERFSKLTPAQQLIARYIERNKERVAFMTAKQLAGAINVSDAAIVRFARALGYRGYTHLREDLGEALIENTGLSGVFQWAPMSSSETELKEQILSNSSLLITQTIGLNQPDTIVRIAEKLASVRRIWVTAHGTTHAMAVYLAMQLNVLKNAEVFNIGVGDVADRIRQVSDEDAFIGIGYERYLPYTIELMHLARLRGAYMVAVTDRPSSPLVREANESIYVAHSKSQVAWWSQIGTLVIADWLMSQMVVLNKDNVKEKLEESDKAWELLGHWKNDSTRETLINKRLNKK</sequence>
<dbReference type="Gene3D" id="3.40.50.10490">
    <property type="entry name" value="Glucose-6-phosphate isomerase like protein, domain 1"/>
    <property type="match status" value="1"/>
</dbReference>
<dbReference type="Gene3D" id="1.10.10.10">
    <property type="entry name" value="Winged helix-like DNA-binding domain superfamily/Winged helix DNA-binding domain"/>
    <property type="match status" value="1"/>
</dbReference>
<keyword evidence="2" id="KW-0238">DNA-binding</keyword>
<evidence type="ECO:0000256" key="2">
    <source>
        <dbReference type="ARBA" id="ARBA00023125"/>
    </source>
</evidence>
<dbReference type="Pfam" id="PF01380">
    <property type="entry name" value="SIS"/>
    <property type="match status" value="1"/>
</dbReference>
<dbReference type="Proteomes" id="UP000044377">
    <property type="component" value="Unassembled WGS sequence"/>
</dbReference>
<evidence type="ECO:0000259" key="4">
    <source>
        <dbReference type="PROSITE" id="PS51071"/>
    </source>
</evidence>
<dbReference type="InterPro" id="IPR036388">
    <property type="entry name" value="WH-like_DNA-bd_sf"/>
</dbReference>
<dbReference type="PROSITE" id="PS51464">
    <property type="entry name" value="SIS"/>
    <property type="match status" value="1"/>
</dbReference>
<keyword evidence="1" id="KW-0805">Transcription regulation</keyword>
<dbReference type="InterPro" id="IPR047640">
    <property type="entry name" value="RpiR-like"/>
</dbReference>
<evidence type="ECO:0000313" key="7">
    <source>
        <dbReference type="Proteomes" id="UP000044377"/>
    </source>
</evidence>
<organism evidence="6 7">
    <name type="scientific">Brenneria goodwinii</name>
    <dbReference type="NCBI Taxonomy" id="1109412"/>
    <lineage>
        <taxon>Bacteria</taxon>
        <taxon>Pseudomonadati</taxon>
        <taxon>Pseudomonadota</taxon>
        <taxon>Gammaproteobacteria</taxon>
        <taxon>Enterobacterales</taxon>
        <taxon>Pectobacteriaceae</taxon>
        <taxon>Brenneria</taxon>
    </lineage>
</organism>
<dbReference type="EMBL" id="CGIG01000001">
    <property type="protein sequence ID" value="CPR21672.1"/>
    <property type="molecule type" value="Genomic_DNA"/>
</dbReference>
<evidence type="ECO:0000313" key="6">
    <source>
        <dbReference type="EMBL" id="CPR21672.1"/>
    </source>
</evidence>
<feature type="domain" description="HTH rpiR-type" evidence="4">
    <location>
        <begin position="1"/>
        <end position="77"/>
    </location>
</feature>
<dbReference type="GO" id="GO:0097367">
    <property type="term" value="F:carbohydrate derivative binding"/>
    <property type="evidence" value="ECO:0007669"/>
    <property type="project" value="InterPro"/>
</dbReference>
<dbReference type="OrthoDB" id="3684496at2"/>
<dbReference type="RefSeq" id="WP_048639576.1">
    <property type="nucleotide sequence ID" value="NZ_CGIG01000001.1"/>
</dbReference>